<dbReference type="PANTHER" id="PTHR11606">
    <property type="entry name" value="GLUTAMATE DEHYDROGENASE"/>
    <property type="match status" value="1"/>
</dbReference>
<feature type="domain" description="Glutamate/phenylalanine/leucine/valine/L-tryptophan dehydrogenase C-terminal" evidence="8">
    <location>
        <begin position="147"/>
        <end position="372"/>
    </location>
</feature>
<feature type="binding site" evidence="5">
    <location>
        <position position="35"/>
    </location>
    <ligand>
        <name>substrate</name>
    </ligand>
</feature>
<evidence type="ECO:0000256" key="5">
    <source>
        <dbReference type="PIRSR" id="PIRSR000185-2"/>
    </source>
</evidence>
<name>A0A1F5P4S8_9BACT</name>
<evidence type="ECO:0000256" key="3">
    <source>
        <dbReference type="PIRNR" id="PIRNR000185"/>
    </source>
</evidence>
<dbReference type="InterPro" id="IPR046346">
    <property type="entry name" value="Aminoacid_DH-like_N_sf"/>
</dbReference>
<dbReference type="SUPFAM" id="SSF51735">
    <property type="entry name" value="NAD(P)-binding Rossmann-fold domains"/>
    <property type="match status" value="1"/>
</dbReference>
<dbReference type="Gene3D" id="3.40.50.720">
    <property type="entry name" value="NAD(P)-binding Rossmann-like Domain"/>
    <property type="match status" value="1"/>
</dbReference>
<dbReference type="SMART" id="SM00839">
    <property type="entry name" value="ELFV_dehydrog"/>
    <property type="match status" value="1"/>
</dbReference>
<evidence type="ECO:0000313" key="10">
    <source>
        <dbReference type="Proteomes" id="UP000176786"/>
    </source>
</evidence>
<keyword evidence="5" id="KW-0547">Nucleotide-binding</keyword>
<proteinExistence type="inferred from homology"/>
<dbReference type="GO" id="GO:0006538">
    <property type="term" value="P:L-glutamate catabolic process"/>
    <property type="evidence" value="ECO:0007669"/>
    <property type="project" value="TreeGrafter"/>
</dbReference>
<dbReference type="PRINTS" id="PR00082">
    <property type="entry name" value="GLFDHDRGNASE"/>
</dbReference>
<evidence type="ECO:0000256" key="7">
    <source>
        <dbReference type="RuleBase" id="RU004417"/>
    </source>
</evidence>
<dbReference type="PIRSF" id="PIRSF000185">
    <property type="entry name" value="Glu_DH"/>
    <property type="match status" value="1"/>
</dbReference>
<evidence type="ECO:0000256" key="6">
    <source>
        <dbReference type="PIRSR" id="PIRSR000185-3"/>
    </source>
</evidence>
<feature type="binding site" evidence="5">
    <location>
        <position position="186"/>
    </location>
    <ligand>
        <name>NAD(+)</name>
        <dbReference type="ChEBI" id="CHEBI:57540"/>
    </ligand>
</feature>
<gene>
    <name evidence="9" type="ORF">A3J48_02225</name>
</gene>
<feature type="site" description="Important for catalysis" evidence="6">
    <location>
        <position position="108"/>
    </location>
</feature>
<feature type="binding site" evidence="5">
    <location>
        <position position="155"/>
    </location>
    <ligand>
        <name>NAD(+)</name>
        <dbReference type="ChEBI" id="CHEBI:57540"/>
    </ligand>
</feature>
<evidence type="ECO:0000256" key="1">
    <source>
        <dbReference type="ARBA" id="ARBA00006382"/>
    </source>
</evidence>
<dbReference type="SUPFAM" id="SSF53223">
    <property type="entry name" value="Aminoacid dehydrogenase-like, N-terminal domain"/>
    <property type="match status" value="1"/>
</dbReference>
<sequence length="375" mass="39763">MGDLFGPELIVKVRDPKIGLEGFLVVHNTALGLGKGGIRMTPDVTVEEVGRLAETMTWKNALAGIPFGGAKAGLVWKGGSDSMKKQHVQSFARALSPFIPKKYVAGPDVNSGEKEMAWIADALNNFQAATGKPRRYCKVVKGKKMCGLPHELGSTGFGVAHSTAVAAKFLGINIKGARVAIEGFGNVGTFAFKFLEEFGAKIVAVADSRGAIYDAKGLSYAGVIRTKSKTGSVANHKVGQALTRDDFWAVDCDILIPAGVTDSIHAGNKNVIRAKLIVEGANIPMNANIESEFGEKGIFVVPDFVANGGGVISSYAEYMGYSPAKMFDMVEAKVTTATKSVVRQALANNKNPRLAALEIAVARVEKAAKKRKSAF</sequence>
<dbReference type="GO" id="GO:0004352">
    <property type="term" value="F:glutamate dehydrogenase (NAD+) activity"/>
    <property type="evidence" value="ECO:0007669"/>
    <property type="project" value="TreeGrafter"/>
</dbReference>
<comment type="caution">
    <text evidence="9">The sequence shown here is derived from an EMBL/GenBank/DDBJ whole genome shotgun (WGS) entry which is preliminary data.</text>
</comment>
<feature type="active site" description="Proton donor" evidence="4">
    <location>
        <position position="71"/>
    </location>
</feature>
<comment type="similarity">
    <text evidence="1 3 7">Belongs to the Glu/Leu/Phe/Val dehydrogenases family.</text>
</comment>
<dbReference type="InterPro" id="IPR014362">
    <property type="entry name" value="Glu_DH"/>
</dbReference>
<organism evidence="9 10">
    <name type="scientific">Candidatus Doudnabacteria bacterium RIFCSPHIGHO2_02_FULL_46_11</name>
    <dbReference type="NCBI Taxonomy" id="1817832"/>
    <lineage>
        <taxon>Bacteria</taxon>
        <taxon>Candidatus Doudnaibacteriota</taxon>
    </lineage>
</organism>
<dbReference type="GO" id="GO:0000166">
    <property type="term" value="F:nucleotide binding"/>
    <property type="evidence" value="ECO:0007669"/>
    <property type="project" value="UniProtKB-KW"/>
</dbReference>
<dbReference type="EMBL" id="MFES01000031">
    <property type="protein sequence ID" value="OGE84908.1"/>
    <property type="molecule type" value="Genomic_DNA"/>
</dbReference>
<reference evidence="9 10" key="1">
    <citation type="journal article" date="2016" name="Nat. Commun.">
        <title>Thousands of microbial genomes shed light on interconnected biogeochemical processes in an aquifer system.</title>
        <authorList>
            <person name="Anantharaman K."/>
            <person name="Brown C.T."/>
            <person name="Hug L.A."/>
            <person name="Sharon I."/>
            <person name="Castelle C.J."/>
            <person name="Probst A.J."/>
            <person name="Thomas B.C."/>
            <person name="Singh A."/>
            <person name="Wilkins M.J."/>
            <person name="Karaoz U."/>
            <person name="Brodie E.L."/>
            <person name="Williams K.H."/>
            <person name="Hubbard S.S."/>
            <person name="Banfield J.F."/>
        </authorList>
    </citation>
    <scope>NUCLEOTIDE SEQUENCE [LARGE SCALE GENOMIC DNA]</scope>
</reference>
<keyword evidence="5" id="KW-0520">NAD</keyword>
<dbReference type="STRING" id="1817832.A3J48_02225"/>
<dbReference type="Gene3D" id="3.40.50.10860">
    <property type="entry name" value="Leucine Dehydrogenase, chain A, domain 1"/>
    <property type="match status" value="1"/>
</dbReference>
<dbReference type="InterPro" id="IPR006095">
    <property type="entry name" value="Glu/Leu/Phe/Val/Trp_DH"/>
</dbReference>
<dbReference type="InterPro" id="IPR006097">
    <property type="entry name" value="Glu/Leu/Phe/Val/Trp_DH_dimer"/>
</dbReference>
<dbReference type="Pfam" id="PF00208">
    <property type="entry name" value="ELFV_dehydrog"/>
    <property type="match status" value="1"/>
</dbReference>
<dbReference type="Pfam" id="PF02812">
    <property type="entry name" value="ELFV_dehydrog_N"/>
    <property type="match status" value="1"/>
</dbReference>
<dbReference type="InterPro" id="IPR006096">
    <property type="entry name" value="Glu/Leu/Phe/Val/Trp_DH_C"/>
</dbReference>
<keyword evidence="2 3" id="KW-0560">Oxidoreductase</keyword>
<dbReference type="InterPro" id="IPR036291">
    <property type="entry name" value="NAD(P)-bd_dom_sf"/>
</dbReference>
<dbReference type="Proteomes" id="UP000176786">
    <property type="component" value="Unassembled WGS sequence"/>
</dbReference>
<dbReference type="PANTHER" id="PTHR11606:SF13">
    <property type="entry name" value="GLUTAMATE DEHYDROGENASE 1, MITOCHONDRIAL"/>
    <property type="match status" value="1"/>
</dbReference>
<feature type="binding site" evidence="5">
    <location>
        <position position="314"/>
    </location>
    <ligand>
        <name>substrate</name>
    </ligand>
</feature>
<evidence type="ECO:0000313" key="9">
    <source>
        <dbReference type="EMBL" id="OGE84908.1"/>
    </source>
</evidence>
<evidence type="ECO:0000256" key="2">
    <source>
        <dbReference type="ARBA" id="ARBA00023002"/>
    </source>
</evidence>
<dbReference type="AlphaFoldDB" id="A0A1F5P4S8"/>
<protein>
    <recommendedName>
        <fullName evidence="3">Glutamate dehydrogenase</fullName>
    </recommendedName>
</protein>
<evidence type="ECO:0000259" key="8">
    <source>
        <dbReference type="SMART" id="SM00839"/>
    </source>
</evidence>
<feature type="binding site" evidence="5">
    <location>
        <position position="59"/>
    </location>
    <ligand>
        <name>substrate</name>
    </ligand>
</feature>
<evidence type="ECO:0000256" key="4">
    <source>
        <dbReference type="PIRSR" id="PIRSR000185-1"/>
    </source>
</evidence>
<accession>A0A1F5P4S8</accession>